<dbReference type="PRINTS" id="PR00615">
    <property type="entry name" value="CCAATSUBUNTA"/>
</dbReference>
<dbReference type="PANTHER" id="PTHR11064">
    <property type="entry name" value="CCAAT-BINDING TRANSCRIPTION FACTOR-RELATED"/>
    <property type="match status" value="1"/>
</dbReference>
<name>A0ABR2MDM6_9ASPA</name>
<dbReference type="SUPFAM" id="SSF47113">
    <property type="entry name" value="Histone-fold"/>
    <property type="match status" value="1"/>
</dbReference>
<sequence length="92" mass="10548">MIEFISFNIGEPSDKCLRAKPKTTNDDDLLWAMATLGFSEYVEHLNIYLQKFREMEGKKGVDSSQTHRDDNVGLFWACTSISFIDCLNIHAE</sequence>
<dbReference type="PANTHER" id="PTHR11064:SF189">
    <property type="entry name" value="NUCLEAR TRANSCRIPTION FACTOR Y SUBUNIT B-2"/>
    <property type="match status" value="1"/>
</dbReference>
<dbReference type="Proteomes" id="UP001412067">
    <property type="component" value="Unassembled WGS sequence"/>
</dbReference>
<comment type="caution">
    <text evidence="1">The sequence shown here is derived from an EMBL/GenBank/DDBJ whole genome shotgun (WGS) entry which is preliminary data.</text>
</comment>
<dbReference type="InterPro" id="IPR027113">
    <property type="entry name" value="Transc_fact_NFYB/HAP3"/>
</dbReference>
<proteinExistence type="predicted"/>
<protein>
    <submittedName>
        <fullName evidence="1">Nuclear transcription factor Y subunit B-2</fullName>
    </submittedName>
</protein>
<evidence type="ECO:0000313" key="2">
    <source>
        <dbReference type="Proteomes" id="UP001412067"/>
    </source>
</evidence>
<dbReference type="InterPro" id="IPR009072">
    <property type="entry name" value="Histone-fold"/>
</dbReference>
<organism evidence="1 2">
    <name type="scientific">Platanthera guangdongensis</name>
    <dbReference type="NCBI Taxonomy" id="2320717"/>
    <lineage>
        <taxon>Eukaryota</taxon>
        <taxon>Viridiplantae</taxon>
        <taxon>Streptophyta</taxon>
        <taxon>Embryophyta</taxon>
        <taxon>Tracheophyta</taxon>
        <taxon>Spermatophyta</taxon>
        <taxon>Magnoliopsida</taxon>
        <taxon>Liliopsida</taxon>
        <taxon>Asparagales</taxon>
        <taxon>Orchidaceae</taxon>
        <taxon>Orchidoideae</taxon>
        <taxon>Orchideae</taxon>
        <taxon>Orchidinae</taxon>
        <taxon>Platanthera</taxon>
    </lineage>
</organism>
<gene>
    <name evidence="1" type="primary">NFYB2</name>
    <name evidence="1" type="ORF">KSP40_PGU010416</name>
</gene>
<reference evidence="1 2" key="1">
    <citation type="journal article" date="2022" name="Nat. Plants">
        <title>Genomes of leafy and leafless Platanthera orchids illuminate the evolution of mycoheterotrophy.</title>
        <authorList>
            <person name="Li M.H."/>
            <person name="Liu K.W."/>
            <person name="Li Z."/>
            <person name="Lu H.C."/>
            <person name="Ye Q.L."/>
            <person name="Zhang D."/>
            <person name="Wang J.Y."/>
            <person name="Li Y.F."/>
            <person name="Zhong Z.M."/>
            <person name="Liu X."/>
            <person name="Yu X."/>
            <person name="Liu D.K."/>
            <person name="Tu X.D."/>
            <person name="Liu B."/>
            <person name="Hao Y."/>
            <person name="Liao X.Y."/>
            <person name="Jiang Y.T."/>
            <person name="Sun W.H."/>
            <person name="Chen J."/>
            <person name="Chen Y.Q."/>
            <person name="Ai Y."/>
            <person name="Zhai J.W."/>
            <person name="Wu S.S."/>
            <person name="Zhou Z."/>
            <person name="Hsiao Y.Y."/>
            <person name="Wu W.L."/>
            <person name="Chen Y.Y."/>
            <person name="Lin Y.F."/>
            <person name="Hsu J.L."/>
            <person name="Li C.Y."/>
            <person name="Wang Z.W."/>
            <person name="Zhao X."/>
            <person name="Zhong W.Y."/>
            <person name="Ma X.K."/>
            <person name="Ma L."/>
            <person name="Huang J."/>
            <person name="Chen G.Z."/>
            <person name="Huang M.Z."/>
            <person name="Huang L."/>
            <person name="Peng D.H."/>
            <person name="Luo Y.B."/>
            <person name="Zou S.Q."/>
            <person name="Chen S.P."/>
            <person name="Lan S."/>
            <person name="Tsai W.C."/>
            <person name="Van de Peer Y."/>
            <person name="Liu Z.J."/>
        </authorList>
    </citation>
    <scope>NUCLEOTIDE SEQUENCE [LARGE SCALE GENOMIC DNA]</scope>
    <source>
        <strain evidence="1">Lor288</strain>
    </source>
</reference>
<accession>A0ABR2MDM6</accession>
<dbReference type="EMBL" id="JBBWWR010000008">
    <property type="protein sequence ID" value="KAK8962233.1"/>
    <property type="molecule type" value="Genomic_DNA"/>
</dbReference>
<dbReference type="Gene3D" id="1.10.20.10">
    <property type="entry name" value="Histone, subunit A"/>
    <property type="match status" value="1"/>
</dbReference>
<keyword evidence="2" id="KW-1185">Reference proteome</keyword>
<evidence type="ECO:0000313" key="1">
    <source>
        <dbReference type="EMBL" id="KAK8962233.1"/>
    </source>
</evidence>